<dbReference type="GO" id="GO:0005886">
    <property type="term" value="C:plasma membrane"/>
    <property type="evidence" value="ECO:0007669"/>
    <property type="project" value="TreeGrafter"/>
</dbReference>
<dbReference type="STRING" id="1798351.A2930_03195"/>
<dbReference type="AlphaFoldDB" id="A0A1F5WZF5"/>
<dbReference type="SMART" id="SM00382">
    <property type="entry name" value="AAA"/>
    <property type="match status" value="1"/>
</dbReference>
<evidence type="ECO:0000256" key="3">
    <source>
        <dbReference type="ARBA" id="ARBA00022840"/>
    </source>
</evidence>
<dbReference type="SUPFAM" id="SSF52540">
    <property type="entry name" value="P-loop containing nucleoside triphosphate hydrolases"/>
    <property type="match status" value="1"/>
</dbReference>
<dbReference type="EMBL" id="MFID01000019">
    <property type="protein sequence ID" value="OGF81036.1"/>
    <property type="molecule type" value="Genomic_DNA"/>
</dbReference>
<evidence type="ECO:0000313" key="6">
    <source>
        <dbReference type="Proteomes" id="UP000178114"/>
    </source>
</evidence>
<gene>
    <name evidence="5" type="ORF">A2930_03195</name>
</gene>
<feature type="domain" description="Bacterial type II secretion system protein E" evidence="4">
    <location>
        <begin position="219"/>
        <end position="233"/>
    </location>
</feature>
<accession>A0A1F5WZF5</accession>
<dbReference type="PANTHER" id="PTHR30258:SF3">
    <property type="entry name" value="SLL1921 PROTEIN"/>
    <property type="match status" value="1"/>
</dbReference>
<dbReference type="FunFam" id="3.40.50.300:FF:000398">
    <property type="entry name" value="Type IV pilus assembly ATPase PilB"/>
    <property type="match status" value="1"/>
</dbReference>
<dbReference type="Gene3D" id="3.40.50.300">
    <property type="entry name" value="P-loop containing nucleotide triphosphate hydrolases"/>
    <property type="match status" value="1"/>
</dbReference>
<keyword evidence="2" id="KW-0547">Nucleotide-binding</keyword>
<dbReference type="CDD" id="cd01129">
    <property type="entry name" value="PulE-GspE-like"/>
    <property type="match status" value="1"/>
</dbReference>
<evidence type="ECO:0000259" key="4">
    <source>
        <dbReference type="PROSITE" id="PS00662"/>
    </source>
</evidence>
<organism evidence="5 6">
    <name type="scientific">Candidatus Giovannonibacteria bacterium RIFCSPLOWO2_01_FULL_45_34</name>
    <dbReference type="NCBI Taxonomy" id="1798351"/>
    <lineage>
        <taxon>Bacteria</taxon>
        <taxon>Candidatus Giovannoniibacteriota</taxon>
    </lineage>
</organism>
<dbReference type="GO" id="GO:0016887">
    <property type="term" value="F:ATP hydrolysis activity"/>
    <property type="evidence" value="ECO:0007669"/>
    <property type="project" value="TreeGrafter"/>
</dbReference>
<dbReference type="Proteomes" id="UP000178114">
    <property type="component" value="Unassembled WGS sequence"/>
</dbReference>
<dbReference type="Pfam" id="PF00437">
    <property type="entry name" value="T2SSE"/>
    <property type="match status" value="1"/>
</dbReference>
<sequence length="403" mass="44392">MILTRTTKEMVKKSEISIISLVDALIEDAEHLRASDIHIDPKEKEVVVRFRTDGILLDVATLPKDIQSQVISRIKVLAGLRTDEHQIAQDGRFRIFMENKSPVDIRVSIVPTFYGENVVLRLLAEHDDKFTLEALGFSPKDAQKIISAAKKPFGMILATGPTGSGKTTSLYTILKMLNKREASIITIEDPVEYSIEGINQIQVNQRAGLTFANGLRSMLRQDPDVIMVGEIRDTETAGLAVNTALTGHLVLSTLHTNDAATTLPRLLDLGVEPYLITSTVNVAIGQRLVRKICDGCKSTRALNAGEKKSLAETEGLPKADFTQISFGKGCDDCVGTGYRGRIGIYEVLALDEPIRQAMLRRDSANVIKELAIKQGMNTMIEDGFRKIKQGGTTIEEVLRVIHE</sequence>
<comment type="caution">
    <text evidence="5">The sequence shown here is derived from an EMBL/GenBank/DDBJ whole genome shotgun (WGS) entry which is preliminary data.</text>
</comment>
<comment type="similarity">
    <text evidence="1">Belongs to the GSP E family.</text>
</comment>
<dbReference type="PROSITE" id="PS00662">
    <property type="entry name" value="T2SP_E"/>
    <property type="match status" value="1"/>
</dbReference>
<reference evidence="5 6" key="1">
    <citation type="journal article" date="2016" name="Nat. Commun.">
        <title>Thousands of microbial genomes shed light on interconnected biogeochemical processes in an aquifer system.</title>
        <authorList>
            <person name="Anantharaman K."/>
            <person name="Brown C.T."/>
            <person name="Hug L.A."/>
            <person name="Sharon I."/>
            <person name="Castelle C.J."/>
            <person name="Probst A.J."/>
            <person name="Thomas B.C."/>
            <person name="Singh A."/>
            <person name="Wilkins M.J."/>
            <person name="Karaoz U."/>
            <person name="Brodie E.L."/>
            <person name="Williams K.H."/>
            <person name="Hubbard S.S."/>
            <person name="Banfield J.F."/>
        </authorList>
    </citation>
    <scope>NUCLEOTIDE SEQUENCE [LARGE SCALE GENOMIC DNA]</scope>
</reference>
<name>A0A1F5WZF5_9BACT</name>
<dbReference type="InterPro" id="IPR027417">
    <property type="entry name" value="P-loop_NTPase"/>
</dbReference>
<dbReference type="InterPro" id="IPR001482">
    <property type="entry name" value="T2SS/T4SS_dom"/>
</dbReference>
<proteinExistence type="inferred from homology"/>
<evidence type="ECO:0000256" key="1">
    <source>
        <dbReference type="ARBA" id="ARBA00006611"/>
    </source>
</evidence>
<protein>
    <recommendedName>
        <fullName evidence="4">Bacterial type II secretion system protein E domain-containing protein</fullName>
    </recommendedName>
</protein>
<dbReference type="InterPro" id="IPR003593">
    <property type="entry name" value="AAA+_ATPase"/>
</dbReference>
<dbReference type="GO" id="GO:0005524">
    <property type="term" value="F:ATP binding"/>
    <property type="evidence" value="ECO:0007669"/>
    <property type="project" value="UniProtKB-KW"/>
</dbReference>
<dbReference type="PANTHER" id="PTHR30258">
    <property type="entry name" value="TYPE II SECRETION SYSTEM PROTEIN GSPE-RELATED"/>
    <property type="match status" value="1"/>
</dbReference>
<evidence type="ECO:0000313" key="5">
    <source>
        <dbReference type="EMBL" id="OGF81036.1"/>
    </source>
</evidence>
<dbReference type="Gene3D" id="3.30.450.90">
    <property type="match status" value="1"/>
</dbReference>
<keyword evidence="3" id="KW-0067">ATP-binding</keyword>
<evidence type="ECO:0000256" key="2">
    <source>
        <dbReference type="ARBA" id="ARBA00022741"/>
    </source>
</evidence>